<reference evidence="2" key="1">
    <citation type="journal article" date="2019" name="Int. J. Syst. Evol. Microbiol.">
        <title>The Global Catalogue of Microorganisms (GCM) 10K type strain sequencing project: providing services to taxonomists for standard genome sequencing and annotation.</title>
        <authorList>
            <consortium name="The Broad Institute Genomics Platform"/>
            <consortium name="The Broad Institute Genome Sequencing Center for Infectious Disease"/>
            <person name="Wu L."/>
            <person name="Ma J."/>
        </authorList>
    </citation>
    <scope>NUCLEOTIDE SEQUENCE [LARGE SCALE GENOMIC DNA]</scope>
    <source>
        <strain evidence="2">NBRC 110044</strain>
    </source>
</reference>
<evidence type="ECO:0000313" key="2">
    <source>
        <dbReference type="Proteomes" id="UP001156706"/>
    </source>
</evidence>
<keyword evidence="1" id="KW-0413">Isomerase</keyword>
<dbReference type="SUPFAM" id="SSF55331">
    <property type="entry name" value="Tautomerase/MIF"/>
    <property type="match status" value="1"/>
</dbReference>
<accession>A0ABQ5YKS1</accession>
<dbReference type="RefSeq" id="WP_284198092.1">
    <property type="nucleotide sequence ID" value="NZ_BSOG01000006.1"/>
</dbReference>
<dbReference type="GO" id="GO:0016853">
    <property type="term" value="F:isomerase activity"/>
    <property type="evidence" value="ECO:0007669"/>
    <property type="project" value="UniProtKB-KW"/>
</dbReference>
<name>A0ABQ5YKS1_9NEIS</name>
<comment type="caution">
    <text evidence="1">The sequence shown here is derived from an EMBL/GenBank/DDBJ whole genome shotgun (WGS) entry which is preliminary data.</text>
</comment>
<dbReference type="Pfam" id="PF02962">
    <property type="entry name" value="CHMI"/>
    <property type="match status" value="1"/>
</dbReference>
<dbReference type="CDD" id="cd00580">
    <property type="entry name" value="CHMI"/>
    <property type="match status" value="1"/>
</dbReference>
<protein>
    <submittedName>
        <fullName evidence="1">5-carboxymethyl-2-hydroxymuconate isomerase</fullName>
    </submittedName>
</protein>
<dbReference type="Proteomes" id="UP001156706">
    <property type="component" value="Unassembled WGS sequence"/>
</dbReference>
<organism evidence="1 2">
    <name type="scientific">Chitinimonas prasina</name>
    <dbReference type="NCBI Taxonomy" id="1434937"/>
    <lineage>
        <taxon>Bacteria</taxon>
        <taxon>Pseudomonadati</taxon>
        <taxon>Pseudomonadota</taxon>
        <taxon>Betaproteobacteria</taxon>
        <taxon>Neisseriales</taxon>
        <taxon>Chitinibacteraceae</taxon>
        <taxon>Chitinimonas</taxon>
    </lineage>
</organism>
<dbReference type="EMBL" id="BSOG01000006">
    <property type="protein sequence ID" value="GLR15028.1"/>
    <property type="molecule type" value="Genomic_DNA"/>
</dbReference>
<gene>
    <name evidence="1" type="primary">hpcD</name>
    <name evidence="1" type="ORF">GCM10007907_38180</name>
</gene>
<dbReference type="PANTHER" id="PTHR37950">
    <property type="entry name" value="4-HYDROXYPHENYLACETATE CATABOLISM PROTEIN"/>
    <property type="match status" value="1"/>
</dbReference>
<evidence type="ECO:0000313" key="1">
    <source>
        <dbReference type="EMBL" id="GLR15028.1"/>
    </source>
</evidence>
<sequence length="123" mass="13849">MPHIVIEYTDNLAEQPDFRQLFAALHAALVETGDVAEIDIKSRAIKLTDWYVGDGNASHAFVHLKLYLINRRTVAFKRRALAALQPVVAAHFPRTLAERQCQLCFETIDIDGDTYAKIVSPQN</sequence>
<dbReference type="Gene3D" id="3.30.429.10">
    <property type="entry name" value="Macrophage Migration Inhibitory Factor"/>
    <property type="match status" value="1"/>
</dbReference>
<dbReference type="InterPro" id="IPR014347">
    <property type="entry name" value="Tautomerase/MIF_sf"/>
</dbReference>
<dbReference type="PANTHER" id="PTHR37950:SF1">
    <property type="entry name" value="4-HYDROXYPHENYLACETATE CATABOLISM PROTEIN"/>
    <property type="match status" value="1"/>
</dbReference>
<proteinExistence type="predicted"/>
<keyword evidence="2" id="KW-1185">Reference proteome</keyword>
<dbReference type="InterPro" id="IPR004220">
    <property type="entry name" value="5-COMe_2-OHmuconate_Isoase"/>
</dbReference>